<sequence>MEVGSFWRTPPEVEPEVWRDTLPRMTKTTVVIVGDVSLHTSGFTPGRVLQKLPTSLFLRCRRISEPRAAVSLGPSITFRKVLSDVHGGFPIFARDAFGRRLLAGAKSVTRGVRDFRRQPPDSAFKSVPSQINADRSAYLRRWDRVAPRYCRSYGMVRGTLPENPGSGNHRCGAMLAQGAGRPGADRTVPSSHPETKCAYAILLMAVYWMFELVHLSVTSLLPVFLFPILGILDTASTTAPYMKVGDWCATEKFARSWYRTKNVSIFTGALYQLS</sequence>
<dbReference type="Proteomes" id="UP000805193">
    <property type="component" value="Unassembled WGS sequence"/>
</dbReference>
<evidence type="ECO:0000313" key="1">
    <source>
        <dbReference type="EMBL" id="KAG0444971.1"/>
    </source>
</evidence>
<keyword evidence="2" id="KW-1185">Reference proteome</keyword>
<protein>
    <submittedName>
        <fullName evidence="1">Uncharacterized protein</fullName>
    </submittedName>
</protein>
<evidence type="ECO:0000313" key="2">
    <source>
        <dbReference type="Proteomes" id="UP000805193"/>
    </source>
</evidence>
<accession>A0AC60QZ60</accession>
<comment type="caution">
    <text evidence="1">The sequence shown here is derived from an EMBL/GenBank/DDBJ whole genome shotgun (WGS) entry which is preliminary data.</text>
</comment>
<name>A0AC60QZ60_IXOPE</name>
<organism evidence="1 2">
    <name type="scientific">Ixodes persulcatus</name>
    <name type="common">Taiga tick</name>
    <dbReference type="NCBI Taxonomy" id="34615"/>
    <lineage>
        <taxon>Eukaryota</taxon>
        <taxon>Metazoa</taxon>
        <taxon>Ecdysozoa</taxon>
        <taxon>Arthropoda</taxon>
        <taxon>Chelicerata</taxon>
        <taxon>Arachnida</taxon>
        <taxon>Acari</taxon>
        <taxon>Parasitiformes</taxon>
        <taxon>Ixodida</taxon>
        <taxon>Ixodoidea</taxon>
        <taxon>Ixodidae</taxon>
        <taxon>Ixodinae</taxon>
        <taxon>Ixodes</taxon>
    </lineage>
</organism>
<gene>
    <name evidence="1" type="ORF">HPB47_008544</name>
</gene>
<proteinExistence type="predicted"/>
<dbReference type="EMBL" id="JABSTQ010001118">
    <property type="protein sequence ID" value="KAG0444971.1"/>
    <property type="molecule type" value="Genomic_DNA"/>
</dbReference>
<reference evidence="1 2" key="1">
    <citation type="journal article" date="2020" name="Cell">
        <title>Large-Scale Comparative Analyses of Tick Genomes Elucidate Their Genetic Diversity and Vector Capacities.</title>
        <authorList>
            <consortium name="Tick Genome and Microbiome Consortium (TIGMIC)"/>
            <person name="Jia N."/>
            <person name="Wang J."/>
            <person name="Shi W."/>
            <person name="Du L."/>
            <person name="Sun Y."/>
            <person name="Zhan W."/>
            <person name="Jiang J.F."/>
            <person name="Wang Q."/>
            <person name="Zhang B."/>
            <person name="Ji P."/>
            <person name="Bell-Sakyi L."/>
            <person name="Cui X.M."/>
            <person name="Yuan T.T."/>
            <person name="Jiang B.G."/>
            <person name="Yang W.F."/>
            <person name="Lam T.T."/>
            <person name="Chang Q.C."/>
            <person name="Ding S.J."/>
            <person name="Wang X.J."/>
            <person name="Zhu J.G."/>
            <person name="Ruan X.D."/>
            <person name="Zhao L."/>
            <person name="Wei J.T."/>
            <person name="Ye R.Z."/>
            <person name="Que T.C."/>
            <person name="Du C.H."/>
            <person name="Zhou Y.H."/>
            <person name="Cheng J.X."/>
            <person name="Dai P.F."/>
            <person name="Guo W.B."/>
            <person name="Han X.H."/>
            <person name="Huang E.J."/>
            <person name="Li L.F."/>
            <person name="Wei W."/>
            <person name="Gao Y.C."/>
            <person name="Liu J.Z."/>
            <person name="Shao H.Z."/>
            <person name="Wang X."/>
            <person name="Wang C.C."/>
            <person name="Yang T.C."/>
            <person name="Huo Q.B."/>
            <person name="Li W."/>
            <person name="Chen H.Y."/>
            <person name="Chen S.E."/>
            <person name="Zhou L.G."/>
            <person name="Ni X.B."/>
            <person name="Tian J.H."/>
            <person name="Sheng Y."/>
            <person name="Liu T."/>
            <person name="Pan Y.S."/>
            <person name="Xia L.Y."/>
            <person name="Li J."/>
            <person name="Zhao F."/>
            <person name="Cao W.C."/>
        </authorList>
    </citation>
    <scope>NUCLEOTIDE SEQUENCE [LARGE SCALE GENOMIC DNA]</scope>
    <source>
        <strain evidence="1">Iper-2018</strain>
    </source>
</reference>